<accession>A0A8I6XEY2</accession>
<dbReference type="Proteomes" id="UP000011116">
    <property type="component" value="Chromosome 4H"/>
</dbReference>
<keyword evidence="5" id="KW-0677">Repeat</keyword>
<dbReference type="Pfam" id="PF23598">
    <property type="entry name" value="LRR_14"/>
    <property type="match status" value="1"/>
</dbReference>
<keyword evidence="6 9" id="KW-1133">Transmembrane helix</keyword>
<dbReference type="AlphaFoldDB" id="A0A8I6XEY2"/>
<keyword evidence="7 9" id="KW-0472">Membrane</keyword>
<name>A0A8I6XEY2_HORVV</name>
<keyword evidence="14" id="KW-1185">Reference proteome</keyword>
<evidence type="ECO:0000259" key="12">
    <source>
        <dbReference type="Pfam" id="PF23598"/>
    </source>
</evidence>
<dbReference type="InterPro" id="IPR013210">
    <property type="entry name" value="LRR_N_plant-typ"/>
</dbReference>
<evidence type="ECO:0000256" key="1">
    <source>
        <dbReference type="ARBA" id="ARBA00004479"/>
    </source>
</evidence>
<evidence type="ECO:0000256" key="8">
    <source>
        <dbReference type="ARBA" id="ARBA00023180"/>
    </source>
</evidence>
<evidence type="ECO:0000256" key="9">
    <source>
        <dbReference type="SAM" id="Phobius"/>
    </source>
</evidence>
<dbReference type="FunFam" id="3.80.10.10:FF:000041">
    <property type="entry name" value="LRR receptor-like serine/threonine-protein kinase ERECTA"/>
    <property type="match status" value="1"/>
</dbReference>
<dbReference type="Pfam" id="PF08263">
    <property type="entry name" value="LRRNT_2"/>
    <property type="match status" value="1"/>
</dbReference>
<dbReference type="InterPro" id="IPR032675">
    <property type="entry name" value="LRR_dom_sf"/>
</dbReference>
<dbReference type="PANTHER" id="PTHR48063">
    <property type="entry name" value="LRR RECEPTOR-LIKE KINASE"/>
    <property type="match status" value="1"/>
</dbReference>
<evidence type="ECO:0000256" key="3">
    <source>
        <dbReference type="ARBA" id="ARBA00022692"/>
    </source>
</evidence>
<feature type="domain" description="Leucine-rich repeat-containing N-terminal plant-type" evidence="11">
    <location>
        <begin position="35"/>
        <end position="70"/>
    </location>
</feature>
<keyword evidence="2" id="KW-0433">Leucine-rich repeat</keyword>
<reference evidence="14" key="1">
    <citation type="journal article" date="2012" name="Nature">
        <title>A physical, genetic and functional sequence assembly of the barley genome.</title>
        <authorList>
            <consortium name="The International Barley Genome Sequencing Consortium"/>
            <person name="Mayer K.F."/>
            <person name="Waugh R."/>
            <person name="Brown J.W."/>
            <person name="Schulman A."/>
            <person name="Langridge P."/>
            <person name="Platzer M."/>
            <person name="Fincher G.B."/>
            <person name="Muehlbauer G.J."/>
            <person name="Sato K."/>
            <person name="Close T.J."/>
            <person name="Wise R.P."/>
            <person name="Stein N."/>
        </authorList>
    </citation>
    <scope>NUCLEOTIDE SEQUENCE [LARGE SCALE GENOMIC DNA]</scope>
    <source>
        <strain evidence="14">cv. Morex</strain>
    </source>
</reference>
<organism evidence="13 14">
    <name type="scientific">Hordeum vulgare subsp. vulgare</name>
    <name type="common">Domesticated barley</name>
    <dbReference type="NCBI Taxonomy" id="112509"/>
    <lineage>
        <taxon>Eukaryota</taxon>
        <taxon>Viridiplantae</taxon>
        <taxon>Streptophyta</taxon>
        <taxon>Embryophyta</taxon>
        <taxon>Tracheophyta</taxon>
        <taxon>Spermatophyta</taxon>
        <taxon>Magnoliopsida</taxon>
        <taxon>Liliopsida</taxon>
        <taxon>Poales</taxon>
        <taxon>Poaceae</taxon>
        <taxon>BOP clade</taxon>
        <taxon>Pooideae</taxon>
        <taxon>Triticodae</taxon>
        <taxon>Triticeae</taxon>
        <taxon>Hordeinae</taxon>
        <taxon>Hordeum</taxon>
    </lineage>
</organism>
<dbReference type="EnsemblPlants" id="HORVU.MOREX.r3.4HG0332810.1">
    <property type="protein sequence ID" value="HORVU.MOREX.r3.4HG0332810.1"/>
    <property type="gene ID" value="HORVU.MOREX.r3.4HG0332810"/>
</dbReference>
<protein>
    <recommendedName>
        <fullName evidence="15">Leucine-rich repeat-containing N-terminal plant-type domain-containing protein</fullName>
    </recommendedName>
</protein>
<evidence type="ECO:0000256" key="2">
    <source>
        <dbReference type="ARBA" id="ARBA00022614"/>
    </source>
</evidence>
<evidence type="ECO:0000313" key="14">
    <source>
        <dbReference type="Proteomes" id="UP000011116"/>
    </source>
</evidence>
<keyword evidence="3 9" id="KW-0812">Transmembrane</keyword>
<feature type="signal peptide" evidence="10">
    <location>
        <begin position="1"/>
        <end position="21"/>
    </location>
</feature>
<evidence type="ECO:0000256" key="4">
    <source>
        <dbReference type="ARBA" id="ARBA00022729"/>
    </source>
</evidence>
<keyword evidence="8" id="KW-0325">Glycoprotein</keyword>
<feature type="transmembrane region" description="Helical" evidence="9">
    <location>
        <begin position="405"/>
        <end position="428"/>
    </location>
</feature>
<dbReference type="SUPFAM" id="SSF52058">
    <property type="entry name" value="L domain-like"/>
    <property type="match status" value="1"/>
</dbReference>
<reference evidence="13" key="3">
    <citation type="submission" date="2022-01" db="UniProtKB">
        <authorList>
            <consortium name="EnsemblPlants"/>
        </authorList>
    </citation>
    <scope>IDENTIFICATION</scope>
    <source>
        <strain evidence="13">subsp. vulgare</strain>
    </source>
</reference>
<dbReference type="Gramene" id="HORVU.MOREX.r3.4HG0332810.1">
    <property type="protein sequence ID" value="HORVU.MOREX.r3.4HG0332810.1"/>
    <property type="gene ID" value="HORVU.MOREX.r3.4HG0332810"/>
</dbReference>
<dbReference type="SMR" id="A0A8I6XEY2"/>
<evidence type="ECO:0000256" key="10">
    <source>
        <dbReference type="SAM" id="SignalP"/>
    </source>
</evidence>
<dbReference type="InterPro" id="IPR046956">
    <property type="entry name" value="RLP23-like"/>
</dbReference>
<dbReference type="Gene3D" id="3.80.10.10">
    <property type="entry name" value="Ribonuclease Inhibitor"/>
    <property type="match status" value="2"/>
</dbReference>
<feature type="domain" description="Disease resistance R13L4/SHOC-2-like LRR" evidence="12">
    <location>
        <begin position="167"/>
        <end position="429"/>
    </location>
</feature>
<sequence length="487" mass="52382">MRSHTMLGLLITLALWCPVITNNTRGTAAACITVERDALATFNASITDPGGRLRSWQGVNCCSSGGVSCSKKTGHFVKLDLGAYSLKGEISPSLATLNRLVHLNLSHSDFDGVPIPEFVGSFKMLRYLDPSHAGFGGTAPAQLGNLSRLVYLDLGSFGGPGITADNFHWVSKLTSLRYLDLSWSYLAASVDWLQAVNMLPSLQVLHLNDASLPATDLTSLSQVNFTSLKLLNLKSNDLNSSMPNWIDKLSALSELDMTSCGLSGMIPDDLGKLTSLKFILLGDNKLTGVIPTSANRLCNLVQISLSGNTLSEDIAEAGKSMSPSMKRLQVLELSGNKLTGNLSGWLEGMSGLRILDLSANSVSGVVPYGIGPVPHSLASVPYLSYLNLSYNDLSGQIPFDTLTCLFTLLGFAFGISTVFTTFICSAVARKAYFRFTDRALSKLWCTAVEMKLSINRMMPAGRDPSMATRSQDTITCYELEQPSAASM</sequence>
<keyword evidence="4 10" id="KW-0732">Signal</keyword>
<proteinExistence type="predicted"/>
<feature type="chain" id="PRO_5035192740" description="Leucine-rich repeat-containing N-terminal plant-type domain-containing protein" evidence="10">
    <location>
        <begin position="22"/>
        <end position="487"/>
    </location>
</feature>
<evidence type="ECO:0000259" key="11">
    <source>
        <dbReference type="Pfam" id="PF08263"/>
    </source>
</evidence>
<comment type="subcellular location">
    <subcellularLocation>
        <location evidence="1">Membrane</location>
        <topology evidence="1">Single-pass type I membrane protein</topology>
    </subcellularLocation>
</comment>
<evidence type="ECO:0000256" key="7">
    <source>
        <dbReference type="ARBA" id="ARBA00023136"/>
    </source>
</evidence>
<evidence type="ECO:0000256" key="6">
    <source>
        <dbReference type="ARBA" id="ARBA00022989"/>
    </source>
</evidence>
<evidence type="ECO:0000256" key="5">
    <source>
        <dbReference type="ARBA" id="ARBA00022737"/>
    </source>
</evidence>
<dbReference type="PANTHER" id="PTHR48063:SF21">
    <property type="entry name" value="LEUCINE-RICH REPEAT-CONTAINING N-TERMINAL PLANT-TYPE DOMAIN-CONTAINING PROTEIN"/>
    <property type="match status" value="1"/>
</dbReference>
<evidence type="ECO:0008006" key="15">
    <source>
        <dbReference type="Google" id="ProtNLM"/>
    </source>
</evidence>
<dbReference type="Gramene" id="HORVU.MOREX.r2.4HG0277320.1">
    <property type="protein sequence ID" value="HORVU.MOREX.r2.4HG0277320.1"/>
    <property type="gene ID" value="HORVU.MOREX.r2.4HG0277320"/>
</dbReference>
<evidence type="ECO:0000313" key="13">
    <source>
        <dbReference type="EnsemblPlants" id="HORVU.MOREX.r3.4HG0332810.1"/>
    </source>
</evidence>
<dbReference type="GO" id="GO:0016020">
    <property type="term" value="C:membrane"/>
    <property type="evidence" value="ECO:0007669"/>
    <property type="project" value="UniProtKB-SubCell"/>
</dbReference>
<dbReference type="InterPro" id="IPR055414">
    <property type="entry name" value="LRR_R13L4/SHOC2-like"/>
</dbReference>
<reference evidence="13" key="2">
    <citation type="submission" date="2020-10" db="EMBL/GenBank/DDBJ databases">
        <authorList>
            <person name="Scholz U."/>
            <person name="Mascher M."/>
            <person name="Fiebig A."/>
        </authorList>
    </citation>
    <scope>NUCLEOTIDE SEQUENCE [LARGE SCALE GENOMIC DNA]</scope>
    <source>
        <strain evidence="13">cv. Morex</strain>
    </source>
</reference>